<keyword evidence="3 7" id="KW-1133">Transmembrane helix</keyword>
<evidence type="ECO:0000256" key="1">
    <source>
        <dbReference type="ARBA" id="ARBA00004141"/>
    </source>
</evidence>
<dbReference type="PROSITE" id="PS50850">
    <property type="entry name" value="MFS"/>
    <property type="match status" value="1"/>
</dbReference>
<feature type="domain" description="Major facilitator superfamily (MFS) profile" evidence="8">
    <location>
        <begin position="185"/>
        <end position="625"/>
    </location>
</feature>
<feature type="transmembrane region" description="Helical" evidence="7">
    <location>
        <begin position="277"/>
        <end position="299"/>
    </location>
</feature>
<dbReference type="AlphaFoldDB" id="A0A162NQR0"/>
<evidence type="ECO:0000256" key="7">
    <source>
        <dbReference type="SAM" id="Phobius"/>
    </source>
</evidence>
<dbReference type="EMBL" id="LFIW01000497">
    <property type="protein sequence ID" value="KZL86208.1"/>
    <property type="molecule type" value="Genomic_DNA"/>
</dbReference>
<accession>A0A162NQR0</accession>
<comment type="caution">
    <text evidence="9">The sequence shown here is derived from an EMBL/GenBank/DDBJ whole genome shotgun (WGS) entry which is preliminary data.</text>
</comment>
<feature type="transmembrane region" description="Helical" evidence="7">
    <location>
        <begin position="560"/>
        <end position="584"/>
    </location>
</feature>
<dbReference type="InterPro" id="IPR005829">
    <property type="entry name" value="Sugar_transporter_CS"/>
</dbReference>
<dbReference type="GO" id="GO:0140115">
    <property type="term" value="P:export across plasma membrane"/>
    <property type="evidence" value="ECO:0007669"/>
    <property type="project" value="UniProtKB-ARBA"/>
</dbReference>
<sequence>LCVCQLGHTSPPCWQLRRTKPPHLSPIMDSEKELEAEAEAGVTTSVAGGGAHGLRGGSSDQATMTERETGRQQRHPFASADDLEKAEEKQMEERKSFDVEDATDGEQRSQEDVLVEPIQTTRSHASARSRLSRIASLASRHKEDNDDLPVTIHPLTDLPAGLVGWDSQSDPSMPMNFPRRRKWLIIWFLAGITFMTPFASSILAPAISHFNEDFGNDDLTLGTLPVSIYLLGYAVGPLFLAPLSEMYGRRPVLNAANLFFCAWLIGCALAPSLNSLIVFRFLTGVGGSGCLAIGGGVIADMFPVAERGTAISIWMVGPLIGPTCAPIAGAYIAQNLGWRWCSWIALIAATPMALIIAIFNQETNPRVLIDRKVARLSAELNRSDLRSVYDDSSPSAGAPKPTSSQLLLRGLSRPLKMLFRSPILFSVSLYCAFAYGVLYLLFSTIPLVFTSTYGFSVGNTGLVYIPLGLGYLIGMAFFTALSDRTVVRMTKANNGVYEPEMRLPDCIYFAALLPVTFFWYGWTAEFKTHWAAPVVGLLPFGIAILGIWQPIQAYVIDAYPMYAASGMAAFTVFRSVVAAFLPMAGPPMYDALGLGWGNSVLGFIAVALIPVPALIYRYGGRLRKWQKLEL</sequence>
<evidence type="ECO:0000256" key="4">
    <source>
        <dbReference type="ARBA" id="ARBA00023136"/>
    </source>
</evidence>
<dbReference type="GO" id="GO:0042908">
    <property type="term" value="P:xenobiotic transport"/>
    <property type="evidence" value="ECO:0007669"/>
    <property type="project" value="UniProtKB-ARBA"/>
</dbReference>
<feature type="transmembrane region" description="Helical" evidence="7">
    <location>
        <begin position="219"/>
        <end position="240"/>
    </location>
</feature>
<feature type="transmembrane region" description="Helical" evidence="7">
    <location>
        <begin position="252"/>
        <end position="271"/>
    </location>
</feature>
<proteinExistence type="predicted"/>
<evidence type="ECO:0000256" key="2">
    <source>
        <dbReference type="ARBA" id="ARBA00022692"/>
    </source>
</evidence>
<feature type="transmembrane region" description="Helical" evidence="7">
    <location>
        <begin position="528"/>
        <end position="548"/>
    </location>
</feature>
<dbReference type="SUPFAM" id="SSF103473">
    <property type="entry name" value="MFS general substrate transporter"/>
    <property type="match status" value="1"/>
</dbReference>
<feature type="transmembrane region" description="Helical" evidence="7">
    <location>
        <begin position="503"/>
        <end position="522"/>
    </location>
</feature>
<keyword evidence="2 7" id="KW-0812">Transmembrane</keyword>
<keyword evidence="5" id="KW-0325">Glycoprotein</keyword>
<evidence type="ECO:0000259" key="8">
    <source>
        <dbReference type="PROSITE" id="PS50850"/>
    </source>
</evidence>
<dbReference type="Pfam" id="PF07690">
    <property type="entry name" value="MFS_1"/>
    <property type="match status" value="1"/>
</dbReference>
<dbReference type="GO" id="GO:0022857">
    <property type="term" value="F:transmembrane transporter activity"/>
    <property type="evidence" value="ECO:0007669"/>
    <property type="project" value="InterPro"/>
</dbReference>
<dbReference type="PANTHER" id="PTHR23502:SF33">
    <property type="entry name" value="MAJOR FACILITATOR SUPERFAMILY (MFS) PROFILE DOMAIN-CONTAINING PROTEIN-RELATED"/>
    <property type="match status" value="1"/>
</dbReference>
<protein>
    <submittedName>
        <fullName evidence="9">Major facilitator superfamily transporter</fullName>
    </submittedName>
</protein>
<feature type="transmembrane region" description="Helical" evidence="7">
    <location>
        <begin position="337"/>
        <end position="359"/>
    </location>
</feature>
<feature type="compositionally biased region" description="Basic and acidic residues" evidence="6">
    <location>
        <begin position="82"/>
        <end position="98"/>
    </location>
</feature>
<dbReference type="InterPro" id="IPR020846">
    <property type="entry name" value="MFS_dom"/>
</dbReference>
<feature type="region of interest" description="Disordered" evidence="6">
    <location>
        <begin position="31"/>
        <end position="115"/>
    </location>
</feature>
<dbReference type="FunFam" id="1.20.1250.20:FF:000011">
    <property type="entry name" value="MFS multidrug transporter, putative"/>
    <property type="match status" value="1"/>
</dbReference>
<dbReference type="PROSITE" id="PS00216">
    <property type="entry name" value="SUGAR_TRANSPORT_1"/>
    <property type="match status" value="1"/>
</dbReference>
<feature type="transmembrane region" description="Helical" evidence="7">
    <location>
        <begin position="596"/>
        <end position="616"/>
    </location>
</feature>
<keyword evidence="4 7" id="KW-0472">Membrane</keyword>
<dbReference type="GO" id="GO:0016020">
    <property type="term" value="C:membrane"/>
    <property type="evidence" value="ECO:0007669"/>
    <property type="project" value="UniProtKB-SubCell"/>
</dbReference>
<dbReference type="InterPro" id="IPR036259">
    <property type="entry name" value="MFS_trans_sf"/>
</dbReference>
<feature type="compositionally biased region" description="Gly residues" evidence="6">
    <location>
        <begin position="47"/>
        <end position="56"/>
    </location>
</feature>
<feature type="non-terminal residue" evidence="9">
    <location>
        <position position="1"/>
    </location>
</feature>
<reference evidence="9 10" key="1">
    <citation type="submission" date="2015-06" db="EMBL/GenBank/DDBJ databases">
        <title>Survival trade-offs in plant roots during colonization by closely related pathogenic and mutualistic fungi.</title>
        <authorList>
            <person name="Hacquard S."/>
            <person name="Kracher B."/>
            <person name="Hiruma K."/>
            <person name="Weinman A."/>
            <person name="Muench P."/>
            <person name="Garrido Oter R."/>
            <person name="Ver Loren van Themaat E."/>
            <person name="Dallerey J.-F."/>
            <person name="Damm U."/>
            <person name="Henrissat B."/>
            <person name="Lespinet O."/>
            <person name="Thon M."/>
            <person name="Kemen E."/>
            <person name="McHardy A.C."/>
            <person name="Schulze-Lefert P."/>
            <person name="O'Connell R.J."/>
        </authorList>
    </citation>
    <scope>NUCLEOTIDE SEQUENCE [LARGE SCALE GENOMIC DNA]</scope>
    <source>
        <strain evidence="9 10">MAFF 238704</strain>
    </source>
</reference>
<evidence type="ECO:0000313" key="10">
    <source>
        <dbReference type="Proteomes" id="UP000076584"/>
    </source>
</evidence>
<evidence type="ECO:0000256" key="5">
    <source>
        <dbReference type="ARBA" id="ARBA00023180"/>
    </source>
</evidence>
<name>A0A162NQR0_COLIC</name>
<feature type="transmembrane region" description="Helical" evidence="7">
    <location>
        <begin position="423"/>
        <end position="442"/>
    </location>
</feature>
<feature type="transmembrane region" description="Helical" evidence="7">
    <location>
        <begin position="462"/>
        <end position="482"/>
    </location>
</feature>
<dbReference type="InterPro" id="IPR011701">
    <property type="entry name" value="MFS"/>
</dbReference>
<feature type="transmembrane region" description="Helical" evidence="7">
    <location>
        <begin position="311"/>
        <end position="331"/>
    </location>
</feature>
<dbReference type="PANTHER" id="PTHR23502">
    <property type="entry name" value="MAJOR FACILITATOR SUPERFAMILY"/>
    <property type="match status" value="1"/>
</dbReference>
<organism evidence="9 10">
    <name type="scientific">Colletotrichum incanum</name>
    <name type="common">Soybean anthracnose fungus</name>
    <dbReference type="NCBI Taxonomy" id="1573173"/>
    <lineage>
        <taxon>Eukaryota</taxon>
        <taxon>Fungi</taxon>
        <taxon>Dikarya</taxon>
        <taxon>Ascomycota</taxon>
        <taxon>Pezizomycotina</taxon>
        <taxon>Sordariomycetes</taxon>
        <taxon>Hypocreomycetidae</taxon>
        <taxon>Glomerellales</taxon>
        <taxon>Glomerellaceae</taxon>
        <taxon>Colletotrichum</taxon>
        <taxon>Colletotrichum spaethianum species complex</taxon>
    </lineage>
</organism>
<gene>
    <name evidence="9" type="ORF">CI238_03705</name>
</gene>
<dbReference type="Proteomes" id="UP000076584">
    <property type="component" value="Unassembled WGS sequence"/>
</dbReference>
<comment type="subcellular location">
    <subcellularLocation>
        <location evidence="1">Membrane</location>
        <topology evidence="1">Multi-pass membrane protein</topology>
    </subcellularLocation>
</comment>
<evidence type="ECO:0000313" key="9">
    <source>
        <dbReference type="EMBL" id="KZL86208.1"/>
    </source>
</evidence>
<evidence type="ECO:0000256" key="3">
    <source>
        <dbReference type="ARBA" id="ARBA00022989"/>
    </source>
</evidence>
<dbReference type="CDD" id="cd17323">
    <property type="entry name" value="MFS_Tpo1_MDR_like"/>
    <property type="match status" value="1"/>
</dbReference>
<keyword evidence="10" id="KW-1185">Reference proteome</keyword>
<dbReference type="Gene3D" id="1.20.1250.20">
    <property type="entry name" value="MFS general substrate transporter like domains"/>
    <property type="match status" value="1"/>
</dbReference>
<feature type="transmembrane region" description="Helical" evidence="7">
    <location>
        <begin position="183"/>
        <end position="207"/>
    </location>
</feature>
<evidence type="ECO:0000256" key="6">
    <source>
        <dbReference type="SAM" id="MobiDB-lite"/>
    </source>
</evidence>